<keyword evidence="3" id="KW-1185">Reference proteome</keyword>
<evidence type="ECO:0000313" key="2">
    <source>
        <dbReference type="EMBL" id="MEQ2275716.1"/>
    </source>
</evidence>
<gene>
    <name evidence="2" type="ORF">XENORESO_007587</name>
</gene>
<name>A0ABV0X2B8_9TELE</name>
<dbReference type="EMBL" id="JAHRIM010082530">
    <property type="protein sequence ID" value="MEQ2275716.1"/>
    <property type="molecule type" value="Genomic_DNA"/>
</dbReference>
<evidence type="ECO:0000313" key="3">
    <source>
        <dbReference type="Proteomes" id="UP001444071"/>
    </source>
</evidence>
<dbReference type="Proteomes" id="UP001444071">
    <property type="component" value="Unassembled WGS sequence"/>
</dbReference>
<sequence>FGVRHAIDSCLLCILQYALEMEAKLDQLRSLVEAADRDKVELLNQLEEEKRKVEDLQFRVEEACITKGDLETQTRLEHAHIKELEQSLLFEKTKAEKLQRDLEDTRVATVSERSRIMELEREVADLQLRLRASQQKEDAVSLSQQQISSLKAKVQSQEKKISELSVDLERKQKELQSVLQERTSLEQQLSSLRQKLEIAEEESRIMAKTMKEMEKSVEQSKKDFQTLNEENRSREMDVTSQLTKENKSSIVLEFDYQKQGTSCILYQTCSTINGTPVVDVYKSPTVNSYGD</sequence>
<feature type="non-terminal residue" evidence="2">
    <location>
        <position position="1"/>
    </location>
</feature>
<proteinExistence type="predicted"/>
<protein>
    <submittedName>
        <fullName evidence="2">Uncharacterized protein</fullName>
    </submittedName>
</protein>
<organism evidence="2 3">
    <name type="scientific">Xenotaenia resolanae</name>
    <dbReference type="NCBI Taxonomy" id="208358"/>
    <lineage>
        <taxon>Eukaryota</taxon>
        <taxon>Metazoa</taxon>
        <taxon>Chordata</taxon>
        <taxon>Craniata</taxon>
        <taxon>Vertebrata</taxon>
        <taxon>Euteleostomi</taxon>
        <taxon>Actinopterygii</taxon>
        <taxon>Neopterygii</taxon>
        <taxon>Teleostei</taxon>
        <taxon>Neoteleostei</taxon>
        <taxon>Acanthomorphata</taxon>
        <taxon>Ovalentaria</taxon>
        <taxon>Atherinomorphae</taxon>
        <taxon>Cyprinodontiformes</taxon>
        <taxon>Goodeidae</taxon>
        <taxon>Xenotaenia</taxon>
    </lineage>
</organism>
<feature type="compositionally biased region" description="Basic and acidic residues" evidence="1">
    <location>
        <begin position="214"/>
        <end position="237"/>
    </location>
</feature>
<accession>A0ABV0X2B8</accession>
<reference evidence="2 3" key="1">
    <citation type="submission" date="2021-06" db="EMBL/GenBank/DDBJ databases">
        <authorList>
            <person name="Palmer J.M."/>
        </authorList>
    </citation>
    <scope>NUCLEOTIDE SEQUENCE [LARGE SCALE GENOMIC DNA]</scope>
    <source>
        <strain evidence="2 3">XR_2019</strain>
        <tissue evidence="2">Muscle</tissue>
    </source>
</reference>
<comment type="caution">
    <text evidence="2">The sequence shown here is derived from an EMBL/GenBank/DDBJ whole genome shotgun (WGS) entry which is preliminary data.</text>
</comment>
<feature type="region of interest" description="Disordered" evidence="1">
    <location>
        <begin position="214"/>
        <end position="241"/>
    </location>
</feature>
<dbReference type="PANTHER" id="PTHR18916:SF82">
    <property type="entry name" value="CAP-GLY DOMAIN-CONTAINING PROTEIN"/>
    <property type="match status" value="1"/>
</dbReference>
<dbReference type="PANTHER" id="PTHR18916">
    <property type="entry name" value="DYNACTIN 1-RELATED MICROTUBULE-BINDING"/>
    <property type="match status" value="1"/>
</dbReference>
<evidence type="ECO:0000256" key="1">
    <source>
        <dbReference type="SAM" id="MobiDB-lite"/>
    </source>
</evidence>